<dbReference type="InterPro" id="IPR023780">
    <property type="entry name" value="Chromo_domain"/>
</dbReference>
<keyword evidence="15" id="KW-0239">DNA-directed DNA polymerase</keyword>
<proteinExistence type="inferred from homology"/>
<evidence type="ECO:0000256" key="4">
    <source>
        <dbReference type="ARBA" id="ARBA00022670"/>
    </source>
</evidence>
<keyword evidence="17" id="KW-0233">DNA recombination</keyword>
<keyword evidence="5" id="KW-0808">Transferase</keyword>
<dbReference type="SUPFAM" id="SSF53098">
    <property type="entry name" value="Ribonuclease H-like"/>
    <property type="match status" value="1"/>
</dbReference>
<evidence type="ECO:0000256" key="9">
    <source>
        <dbReference type="ARBA" id="ARBA00022750"/>
    </source>
</evidence>
<evidence type="ECO:0000256" key="12">
    <source>
        <dbReference type="ARBA" id="ARBA00022842"/>
    </source>
</evidence>
<dbReference type="InterPro" id="IPR036397">
    <property type="entry name" value="RNaseH_sf"/>
</dbReference>
<reference evidence="22" key="1">
    <citation type="submission" date="2014-08" db="EMBL/GenBank/DDBJ databases">
        <authorList>
            <person name="Senf B."/>
            <person name="Petzold A."/>
            <person name="Downie B.R."/>
            <person name="Koch P."/>
            <person name="Platzer M."/>
        </authorList>
    </citation>
    <scope>NUCLEOTIDE SEQUENCE [LARGE SCALE GENOMIC DNA]</scope>
    <source>
        <strain evidence="22">GRZ</strain>
    </source>
</reference>
<dbReference type="PROSITE" id="PS50994">
    <property type="entry name" value="INTEGRASE"/>
    <property type="match status" value="1"/>
</dbReference>
<keyword evidence="23" id="KW-1185">Reference proteome</keyword>
<dbReference type="Pfam" id="PF00385">
    <property type="entry name" value="Chromo"/>
    <property type="match status" value="1"/>
</dbReference>
<keyword evidence="16" id="KW-0238">DNA-binding</keyword>
<evidence type="ECO:0000313" key="23">
    <source>
        <dbReference type="Proteomes" id="UP000694548"/>
    </source>
</evidence>
<dbReference type="InterPro" id="IPR056924">
    <property type="entry name" value="SH3_Tf2-1"/>
</dbReference>
<dbReference type="CDD" id="cd09274">
    <property type="entry name" value="RNase_HI_RT_Ty3"/>
    <property type="match status" value="1"/>
</dbReference>
<dbReference type="InterPro" id="IPR050951">
    <property type="entry name" value="Retrovirus_Pol_polyprotein"/>
</dbReference>
<dbReference type="GO" id="GO:0006310">
    <property type="term" value="P:DNA recombination"/>
    <property type="evidence" value="ECO:0007669"/>
    <property type="project" value="UniProtKB-KW"/>
</dbReference>
<evidence type="ECO:0000256" key="16">
    <source>
        <dbReference type="ARBA" id="ARBA00023125"/>
    </source>
</evidence>
<dbReference type="PANTHER" id="PTHR37984">
    <property type="entry name" value="PROTEIN CBG26694"/>
    <property type="match status" value="1"/>
</dbReference>
<evidence type="ECO:0000256" key="8">
    <source>
        <dbReference type="ARBA" id="ARBA00022723"/>
    </source>
</evidence>
<accession>A0A8C6NS12</accession>
<dbReference type="Gene3D" id="3.30.420.10">
    <property type="entry name" value="Ribonuclease H-like superfamily/Ribonuclease H"/>
    <property type="match status" value="1"/>
</dbReference>
<dbReference type="InterPro" id="IPR043128">
    <property type="entry name" value="Rev_trsase/Diguanyl_cyclase"/>
</dbReference>
<dbReference type="Gene3D" id="3.10.20.370">
    <property type="match status" value="1"/>
</dbReference>
<dbReference type="Pfam" id="PF17917">
    <property type="entry name" value="RT_RNaseH"/>
    <property type="match status" value="1"/>
</dbReference>
<keyword evidence="10" id="KW-0255">Endonuclease</keyword>
<dbReference type="InterPro" id="IPR016197">
    <property type="entry name" value="Chromo-like_dom_sf"/>
</dbReference>
<keyword evidence="11" id="KW-0378">Hydrolase</keyword>
<evidence type="ECO:0000256" key="14">
    <source>
        <dbReference type="ARBA" id="ARBA00022918"/>
    </source>
</evidence>
<organism evidence="22 23">
    <name type="scientific">Nothobranchius furzeri</name>
    <name type="common">Turquoise killifish</name>
    <dbReference type="NCBI Taxonomy" id="105023"/>
    <lineage>
        <taxon>Eukaryota</taxon>
        <taxon>Metazoa</taxon>
        <taxon>Chordata</taxon>
        <taxon>Craniata</taxon>
        <taxon>Vertebrata</taxon>
        <taxon>Euteleostomi</taxon>
        <taxon>Actinopterygii</taxon>
        <taxon>Neopterygii</taxon>
        <taxon>Teleostei</taxon>
        <taxon>Neoteleostei</taxon>
        <taxon>Acanthomorphata</taxon>
        <taxon>Ovalentaria</taxon>
        <taxon>Atherinomorphae</taxon>
        <taxon>Cyprinodontiformes</taxon>
        <taxon>Nothobranchiidae</taxon>
        <taxon>Nothobranchius</taxon>
    </lineage>
</organism>
<dbReference type="GO" id="GO:0015074">
    <property type="term" value="P:DNA integration"/>
    <property type="evidence" value="ECO:0007669"/>
    <property type="project" value="UniProtKB-KW"/>
</dbReference>
<keyword evidence="14" id="KW-0695">RNA-directed DNA polymerase</keyword>
<evidence type="ECO:0000259" key="19">
    <source>
        <dbReference type="PROSITE" id="PS50013"/>
    </source>
</evidence>
<dbReference type="InterPro" id="IPR043502">
    <property type="entry name" value="DNA/RNA_pol_sf"/>
</dbReference>
<feature type="domain" description="Reverse transcriptase" evidence="20">
    <location>
        <begin position="1"/>
        <end position="60"/>
    </location>
</feature>
<feature type="domain" description="Integrase catalytic" evidence="21">
    <location>
        <begin position="401"/>
        <end position="560"/>
    </location>
</feature>
<evidence type="ECO:0000259" key="20">
    <source>
        <dbReference type="PROSITE" id="PS50878"/>
    </source>
</evidence>
<evidence type="ECO:0000256" key="6">
    <source>
        <dbReference type="ARBA" id="ARBA00022695"/>
    </source>
</evidence>
<keyword evidence="13" id="KW-0229">DNA integration</keyword>
<dbReference type="Gene3D" id="1.10.340.70">
    <property type="match status" value="1"/>
</dbReference>
<dbReference type="AlphaFoldDB" id="A0A8C6NS12"/>
<dbReference type="SUPFAM" id="SSF56672">
    <property type="entry name" value="DNA/RNA polymerases"/>
    <property type="match status" value="1"/>
</dbReference>
<dbReference type="InterPro" id="IPR001584">
    <property type="entry name" value="Integrase_cat-core"/>
</dbReference>
<reference evidence="22" key="3">
    <citation type="submission" date="2025-09" db="UniProtKB">
        <authorList>
            <consortium name="Ensembl"/>
        </authorList>
    </citation>
    <scope>IDENTIFICATION</scope>
</reference>
<comment type="similarity">
    <text evidence="2">Belongs to the beta type-B retroviral polymerase family. HERV class-II K(HML-2) pol subfamily.</text>
</comment>
<dbReference type="GO" id="GO:0006508">
    <property type="term" value="P:proteolysis"/>
    <property type="evidence" value="ECO:0007669"/>
    <property type="project" value="UniProtKB-KW"/>
</dbReference>
<evidence type="ECO:0000259" key="21">
    <source>
        <dbReference type="PROSITE" id="PS50994"/>
    </source>
</evidence>
<dbReference type="EC" id="3.1.26.4" evidence="3"/>
<keyword evidence="12" id="KW-0460">Magnesium</keyword>
<dbReference type="Proteomes" id="UP000694548">
    <property type="component" value="Chromosome sgr07"/>
</dbReference>
<dbReference type="GO" id="GO:0004190">
    <property type="term" value="F:aspartic-type endopeptidase activity"/>
    <property type="evidence" value="ECO:0007669"/>
    <property type="project" value="UniProtKB-KW"/>
</dbReference>
<dbReference type="InterPro" id="IPR012337">
    <property type="entry name" value="RNaseH-like_sf"/>
</dbReference>
<dbReference type="PROSITE" id="PS50878">
    <property type="entry name" value="RT_POL"/>
    <property type="match status" value="1"/>
</dbReference>
<dbReference type="GO" id="GO:0003964">
    <property type="term" value="F:RNA-directed DNA polymerase activity"/>
    <property type="evidence" value="ECO:0007669"/>
    <property type="project" value="UniProtKB-KW"/>
</dbReference>
<evidence type="ECO:0000256" key="2">
    <source>
        <dbReference type="ARBA" id="ARBA00010879"/>
    </source>
</evidence>
<dbReference type="InterPro" id="IPR000477">
    <property type="entry name" value="RT_dom"/>
</dbReference>
<dbReference type="InterPro" id="IPR041588">
    <property type="entry name" value="Integrase_H2C2"/>
</dbReference>
<dbReference type="FunFam" id="3.10.20.370:FF:000001">
    <property type="entry name" value="Retrovirus-related Pol polyprotein from transposon 17.6-like protein"/>
    <property type="match status" value="1"/>
</dbReference>
<evidence type="ECO:0000256" key="7">
    <source>
        <dbReference type="ARBA" id="ARBA00022722"/>
    </source>
</evidence>
<evidence type="ECO:0000256" key="13">
    <source>
        <dbReference type="ARBA" id="ARBA00022908"/>
    </source>
</evidence>
<feature type="domain" description="Chromo" evidence="19">
    <location>
        <begin position="702"/>
        <end position="752"/>
    </location>
</feature>
<dbReference type="Gene3D" id="2.40.50.40">
    <property type="match status" value="1"/>
</dbReference>
<dbReference type="Pfam" id="PF00078">
    <property type="entry name" value="RVT_1"/>
    <property type="match status" value="1"/>
</dbReference>
<dbReference type="Ensembl" id="ENSNFUT00015022522.1">
    <property type="protein sequence ID" value="ENSNFUP00015021514.1"/>
    <property type="gene ID" value="ENSNFUG00015010457.1"/>
</dbReference>
<dbReference type="SMART" id="SM00298">
    <property type="entry name" value="CHROMO"/>
    <property type="match status" value="1"/>
</dbReference>
<dbReference type="SUPFAM" id="SSF54160">
    <property type="entry name" value="Chromo domain-like"/>
    <property type="match status" value="1"/>
</dbReference>
<evidence type="ECO:0000256" key="15">
    <source>
        <dbReference type="ARBA" id="ARBA00022932"/>
    </source>
</evidence>
<reference evidence="22" key="2">
    <citation type="submission" date="2025-08" db="UniProtKB">
        <authorList>
            <consortium name="Ensembl"/>
        </authorList>
    </citation>
    <scope>IDENTIFICATION</scope>
</reference>
<evidence type="ECO:0000256" key="5">
    <source>
        <dbReference type="ARBA" id="ARBA00022679"/>
    </source>
</evidence>
<dbReference type="FunFam" id="3.30.70.270:FF:000020">
    <property type="entry name" value="Transposon Tf2-6 polyprotein-like Protein"/>
    <property type="match status" value="1"/>
</dbReference>
<dbReference type="GO" id="GO:0003677">
    <property type="term" value="F:DNA binding"/>
    <property type="evidence" value="ECO:0007669"/>
    <property type="project" value="UniProtKB-KW"/>
</dbReference>
<keyword evidence="4" id="KW-0645">Protease</keyword>
<dbReference type="GO" id="GO:0003887">
    <property type="term" value="F:DNA-directed DNA polymerase activity"/>
    <property type="evidence" value="ECO:0007669"/>
    <property type="project" value="UniProtKB-KW"/>
</dbReference>
<evidence type="ECO:0000256" key="18">
    <source>
        <dbReference type="ARBA" id="ARBA00039658"/>
    </source>
</evidence>
<dbReference type="InterPro" id="IPR000953">
    <property type="entry name" value="Chromo/chromo_shadow_dom"/>
</dbReference>
<evidence type="ECO:0000256" key="3">
    <source>
        <dbReference type="ARBA" id="ARBA00012180"/>
    </source>
</evidence>
<evidence type="ECO:0000256" key="10">
    <source>
        <dbReference type="ARBA" id="ARBA00022759"/>
    </source>
</evidence>
<dbReference type="Pfam" id="PF17921">
    <property type="entry name" value="Integrase_H2C2"/>
    <property type="match status" value="1"/>
</dbReference>
<evidence type="ECO:0000256" key="11">
    <source>
        <dbReference type="ARBA" id="ARBA00022801"/>
    </source>
</evidence>
<evidence type="ECO:0000256" key="1">
    <source>
        <dbReference type="ARBA" id="ARBA00004123"/>
    </source>
</evidence>
<dbReference type="GO" id="GO:0004523">
    <property type="term" value="F:RNA-DNA hybrid ribonuclease activity"/>
    <property type="evidence" value="ECO:0007669"/>
    <property type="project" value="UniProtKB-EC"/>
</dbReference>
<name>A0A8C6NS12_NOTFU</name>
<evidence type="ECO:0000313" key="22">
    <source>
        <dbReference type="Ensembl" id="ENSNFUP00015021514.1"/>
    </source>
</evidence>
<dbReference type="Gene3D" id="3.30.70.270">
    <property type="match status" value="2"/>
</dbReference>
<dbReference type="InterPro" id="IPR041373">
    <property type="entry name" value="RT_RNaseH"/>
</dbReference>
<dbReference type="GO" id="GO:0005634">
    <property type="term" value="C:nucleus"/>
    <property type="evidence" value="ECO:0007669"/>
    <property type="project" value="UniProtKB-SubCell"/>
</dbReference>
<dbReference type="GeneTree" id="ENSGT01060000248608"/>
<keyword evidence="9" id="KW-0064">Aspartyl protease</keyword>
<sequence>MLGRWVFVYLDDILIYSRTAEEHIWHVRVVLSRLLNHNLYCKLEKCAFHQESTSFLGFTISSRGLKMDTQKVQAVAQWPLPTTLKQLQSFLGFSNFYRRFIRNFSSLAAPLTSLTKATNQPRPFRLTPEAVCAFHDLVGRFVKEPILLHPDLTRPFVMEVDASDMGAGAILSQLGPDSKLHPCTYFSRKFSPTQQNYGVGDRELLAIKLALEEWRQWLLGTTDPFLIWTDHQNLIHLQTAHQLNPRQARWALFFEPYNFHIAYRPGSKNLKADDLSRRFAPDSSPPEPLTILPAQRFLASLQWPLEQSIRAALPGDPAPPETPPNCLCVPTSCRREALTWGHCSRLAGHQGQARTLQFLRRALWWPSMRKDVCEFTAACDVCAGSKSSNQPGAGDLQPLPVPKRPWSHIGLDFVTGLPAVDHLDTILTITDRFSKAVHLVALAGLPTAKRTAELLLEEVVWLHGFPQDVVSDRGPQFVSCFWKAFCRLVGASTSLSSGYHPQTNGQTERANQQLGRYLRCFASSQPTTWPRFLLWAELSHNLQTSSATSLSPFETCYGYQPPLFDHQVPELEVAAAHTLVRCCRLAWIRACAAITWNNTEYSRQHHRRHWPGPVIRSGDQVWLSSANLRMPAGSRKLDPRFLGPYPVLRVINPVTYRLRLPAALRIHPVFHVSQLKPVVSSPLHPPLTLVPPPHCVEEDRVYTVRKILDAHHRGCGWQYLVDWEGYCPEERSWEPARSFVDPALLADFWARRPGSSGAVPLKLCDCTSCVALSNLTLCVHRSLSLSLSLSLLSPGPRGKLWSHWLIPAIMCQSRQFGGWELH</sequence>
<dbReference type="PANTHER" id="PTHR37984:SF5">
    <property type="entry name" value="PROTEIN NYNRIN-LIKE"/>
    <property type="match status" value="1"/>
</dbReference>
<dbReference type="GO" id="GO:0046872">
    <property type="term" value="F:metal ion binding"/>
    <property type="evidence" value="ECO:0007669"/>
    <property type="project" value="UniProtKB-KW"/>
</dbReference>
<keyword evidence="6" id="KW-0548">Nucleotidyltransferase</keyword>
<dbReference type="PROSITE" id="PS50013">
    <property type="entry name" value="CHROMO_2"/>
    <property type="match status" value="1"/>
</dbReference>
<comment type="subcellular location">
    <subcellularLocation>
        <location evidence="1">Nucleus</location>
    </subcellularLocation>
</comment>
<dbReference type="Pfam" id="PF24626">
    <property type="entry name" value="SH3_Tf2-1"/>
    <property type="match status" value="1"/>
</dbReference>
<keyword evidence="7" id="KW-0540">Nuclease</keyword>
<keyword evidence="8" id="KW-0479">Metal-binding</keyword>
<evidence type="ECO:0000256" key="17">
    <source>
        <dbReference type="ARBA" id="ARBA00023172"/>
    </source>
</evidence>
<protein>
    <recommendedName>
        <fullName evidence="18">Gypsy retrotransposon integrase-like protein 1</fullName>
        <ecNumber evidence="3">3.1.26.4</ecNumber>
    </recommendedName>
</protein>